<feature type="domain" description="Putative amidase" evidence="3">
    <location>
        <begin position="333"/>
        <end position="475"/>
    </location>
</feature>
<dbReference type="RefSeq" id="WP_093227143.1">
    <property type="nucleotide sequence ID" value="NZ_FORR01000001.1"/>
</dbReference>
<gene>
    <name evidence="4" type="ORF">SAMN05421852_101172</name>
</gene>
<sequence>MKKKALALLLTGALVLGGCSSGTEKDSSSQAPTKQAAPEVDKKPVNPSSIQDVLDGPSYYEEREVKKPKNADVSLNIVKKQISKGKSIKENIDDPNFRDAVKGTFVGASNLSKAEKQALWEYIKYLNAYETKLINKKIKELVEKLKSGKGTKEDLALLQSLLPVKPGVPLKDKGKPKPDSTDENKQEKSEQPESKDPQSSNTPSNGNQNQNGGSDEPGSATSGTPDTNHLANLPAGSGGNQAGDQNGSSSNSSTHPNQGNQSDSGQNGQTPPSNGNNNNTGEGNNSGTTTVNNGGNQLQQPGDHNNQTPGNRGSDRDEEGKGRTQTRDEPNGYNRAKAKAYAYKWWNKRNNKEYGYYSKVMGGCYDCWYDCTNFISQVIKAGGIKEVTKGNSYWYYRDLPSKPSYSWGVANSFYSHFRGRAKMVDNIWKLKIGDVISFDFENDGRIDHTAVVTKVDNFDVYVTQHTEDKKDNPISWLLLYGVKMYAYDMGTAKN</sequence>
<dbReference type="STRING" id="46223.SAMN05421852_101172"/>
<evidence type="ECO:0000259" key="3">
    <source>
        <dbReference type="Pfam" id="PF12671"/>
    </source>
</evidence>
<dbReference type="AlphaFoldDB" id="A0A1I3JQS7"/>
<organism evidence="4 5">
    <name type="scientific">Thermoflavimicrobium dichotomicum</name>
    <dbReference type="NCBI Taxonomy" id="46223"/>
    <lineage>
        <taxon>Bacteria</taxon>
        <taxon>Bacillati</taxon>
        <taxon>Bacillota</taxon>
        <taxon>Bacilli</taxon>
        <taxon>Bacillales</taxon>
        <taxon>Thermoactinomycetaceae</taxon>
        <taxon>Thermoflavimicrobium</taxon>
    </lineage>
</organism>
<dbReference type="InterPro" id="IPR024301">
    <property type="entry name" value="Amidase_6"/>
</dbReference>
<feature type="region of interest" description="Disordered" evidence="1">
    <location>
        <begin position="165"/>
        <end position="333"/>
    </location>
</feature>
<evidence type="ECO:0000256" key="2">
    <source>
        <dbReference type="SAM" id="SignalP"/>
    </source>
</evidence>
<dbReference type="OrthoDB" id="9812429at2"/>
<name>A0A1I3JQS7_9BACL</name>
<keyword evidence="2" id="KW-0732">Signal</keyword>
<protein>
    <submittedName>
        <fullName evidence="4">Putative amidase domain-containing protein</fullName>
    </submittedName>
</protein>
<feature type="compositionally biased region" description="Polar residues" evidence="1">
    <location>
        <begin position="302"/>
        <end position="311"/>
    </location>
</feature>
<feature type="compositionally biased region" description="Basic and acidic residues" evidence="1">
    <location>
        <begin position="313"/>
        <end position="330"/>
    </location>
</feature>
<dbReference type="Pfam" id="PF12671">
    <property type="entry name" value="Amidase_6"/>
    <property type="match status" value="1"/>
</dbReference>
<keyword evidence="5" id="KW-1185">Reference proteome</keyword>
<proteinExistence type="predicted"/>
<dbReference type="Proteomes" id="UP000199545">
    <property type="component" value="Unassembled WGS sequence"/>
</dbReference>
<evidence type="ECO:0000313" key="5">
    <source>
        <dbReference type="Proteomes" id="UP000199545"/>
    </source>
</evidence>
<feature type="chain" id="PRO_5039077401" evidence="2">
    <location>
        <begin position="22"/>
        <end position="494"/>
    </location>
</feature>
<evidence type="ECO:0000313" key="4">
    <source>
        <dbReference type="EMBL" id="SFI62524.1"/>
    </source>
</evidence>
<feature type="compositionally biased region" description="Basic and acidic residues" evidence="1">
    <location>
        <begin position="170"/>
        <end position="196"/>
    </location>
</feature>
<dbReference type="EMBL" id="FORR01000001">
    <property type="protein sequence ID" value="SFI62524.1"/>
    <property type="molecule type" value="Genomic_DNA"/>
</dbReference>
<feature type="compositionally biased region" description="Polar residues" evidence="1">
    <location>
        <begin position="219"/>
        <end position="230"/>
    </location>
</feature>
<dbReference type="PROSITE" id="PS51257">
    <property type="entry name" value="PROKAR_LIPOPROTEIN"/>
    <property type="match status" value="1"/>
</dbReference>
<dbReference type="PANTHER" id="PTHR40032:SF1">
    <property type="entry name" value="EXPORTED PROTEIN"/>
    <property type="match status" value="1"/>
</dbReference>
<feature type="compositionally biased region" description="Low complexity" evidence="1">
    <location>
        <begin position="197"/>
        <end position="214"/>
    </location>
</feature>
<evidence type="ECO:0000256" key="1">
    <source>
        <dbReference type="SAM" id="MobiDB-lite"/>
    </source>
</evidence>
<reference evidence="4 5" key="1">
    <citation type="submission" date="2016-10" db="EMBL/GenBank/DDBJ databases">
        <authorList>
            <person name="de Groot N.N."/>
        </authorList>
    </citation>
    <scope>NUCLEOTIDE SEQUENCE [LARGE SCALE GENOMIC DNA]</scope>
    <source>
        <strain evidence="4 5">DSM 44778</strain>
    </source>
</reference>
<accession>A0A1I3JQS7</accession>
<dbReference type="PANTHER" id="PTHR40032">
    <property type="entry name" value="EXPORTED PROTEIN-RELATED"/>
    <property type="match status" value="1"/>
</dbReference>
<feature type="compositionally biased region" description="Low complexity" evidence="1">
    <location>
        <begin position="257"/>
        <end position="300"/>
    </location>
</feature>
<feature type="region of interest" description="Disordered" evidence="1">
    <location>
        <begin position="21"/>
        <end position="54"/>
    </location>
</feature>
<feature type="compositionally biased region" description="Polar residues" evidence="1">
    <location>
        <begin position="242"/>
        <end position="256"/>
    </location>
</feature>
<feature type="signal peptide" evidence="2">
    <location>
        <begin position="1"/>
        <end position="21"/>
    </location>
</feature>